<gene>
    <name evidence="2" type="primary">RvY_19254-1</name>
    <name evidence="2" type="synonym">RvY_19254.1</name>
    <name evidence="2" type="ORF">RvY_19254</name>
</gene>
<feature type="non-terminal residue" evidence="2">
    <location>
        <position position="101"/>
    </location>
</feature>
<dbReference type="EMBL" id="BDGG01000027">
    <property type="protein sequence ID" value="GAV09768.1"/>
    <property type="molecule type" value="Genomic_DNA"/>
</dbReference>
<comment type="caution">
    <text evidence="2">The sequence shown here is derived from an EMBL/GenBank/DDBJ whole genome shotgun (WGS) entry which is preliminary data.</text>
</comment>
<keyword evidence="3" id="KW-1185">Reference proteome</keyword>
<sequence length="101" mass="11687">MLKFAAVCLCFWGQSVTSVQFATITFGGASFGYEALTPAFAVAFEEGKRLYKWDYDWTNYELRNATSYCDQDALYHTLSSVVDLYKKQRTHRERPVVVFYP</sequence>
<organism evidence="2 3">
    <name type="scientific">Ramazzottius varieornatus</name>
    <name type="common">Water bear</name>
    <name type="synonym">Tardigrade</name>
    <dbReference type="NCBI Taxonomy" id="947166"/>
    <lineage>
        <taxon>Eukaryota</taxon>
        <taxon>Metazoa</taxon>
        <taxon>Ecdysozoa</taxon>
        <taxon>Tardigrada</taxon>
        <taxon>Eutardigrada</taxon>
        <taxon>Parachela</taxon>
        <taxon>Hypsibioidea</taxon>
        <taxon>Ramazzottiidae</taxon>
        <taxon>Ramazzottius</taxon>
    </lineage>
</organism>
<reference evidence="2 3" key="1">
    <citation type="journal article" date="2016" name="Nat. Commun.">
        <title>Extremotolerant tardigrade genome and improved radiotolerance of human cultured cells by tardigrade-unique protein.</title>
        <authorList>
            <person name="Hashimoto T."/>
            <person name="Horikawa D.D."/>
            <person name="Saito Y."/>
            <person name="Kuwahara H."/>
            <person name="Kozuka-Hata H."/>
            <person name="Shin-I T."/>
            <person name="Minakuchi Y."/>
            <person name="Ohishi K."/>
            <person name="Motoyama A."/>
            <person name="Aizu T."/>
            <person name="Enomoto A."/>
            <person name="Kondo K."/>
            <person name="Tanaka S."/>
            <person name="Hara Y."/>
            <person name="Koshikawa S."/>
            <person name="Sagara H."/>
            <person name="Miura T."/>
            <person name="Yokobori S."/>
            <person name="Miyagawa K."/>
            <person name="Suzuki Y."/>
            <person name="Kubo T."/>
            <person name="Oyama M."/>
            <person name="Kohara Y."/>
            <person name="Fujiyama A."/>
            <person name="Arakawa K."/>
            <person name="Katayama T."/>
            <person name="Toyoda A."/>
            <person name="Kunieda T."/>
        </authorList>
    </citation>
    <scope>NUCLEOTIDE SEQUENCE [LARGE SCALE GENOMIC DNA]</scope>
    <source>
        <strain evidence="2 3">YOKOZUNA-1</strain>
    </source>
</reference>
<keyword evidence="1" id="KW-0732">Signal</keyword>
<evidence type="ECO:0000256" key="1">
    <source>
        <dbReference type="SAM" id="SignalP"/>
    </source>
</evidence>
<proteinExistence type="predicted"/>
<accession>A0A1D1WAT3</accession>
<evidence type="ECO:0000313" key="2">
    <source>
        <dbReference type="EMBL" id="GAV09768.1"/>
    </source>
</evidence>
<dbReference type="AlphaFoldDB" id="A0A1D1WAT3"/>
<protein>
    <submittedName>
        <fullName evidence="2">Uncharacterized protein</fullName>
    </submittedName>
</protein>
<feature type="chain" id="PRO_5008899358" evidence="1">
    <location>
        <begin position="19"/>
        <end position="101"/>
    </location>
</feature>
<dbReference type="Proteomes" id="UP000186922">
    <property type="component" value="Unassembled WGS sequence"/>
</dbReference>
<feature type="signal peptide" evidence="1">
    <location>
        <begin position="1"/>
        <end position="18"/>
    </location>
</feature>
<evidence type="ECO:0000313" key="3">
    <source>
        <dbReference type="Proteomes" id="UP000186922"/>
    </source>
</evidence>
<name>A0A1D1WAT3_RAMVA</name>